<dbReference type="PROSITE" id="PS51186">
    <property type="entry name" value="GNAT"/>
    <property type="match status" value="1"/>
</dbReference>
<dbReference type="PANTHER" id="PTHR43792">
    <property type="entry name" value="GNAT FAMILY, PUTATIVE (AFU_ORTHOLOGUE AFUA_3G00765)-RELATED-RELATED"/>
    <property type="match status" value="1"/>
</dbReference>
<dbReference type="RefSeq" id="WP_206714414.1">
    <property type="nucleotide sequence ID" value="NZ_CP071091.1"/>
</dbReference>
<evidence type="ECO:0000259" key="1">
    <source>
        <dbReference type="PROSITE" id="PS51186"/>
    </source>
</evidence>
<sequence length="175" mass="19661">MTHRIQGLEHLTTDRLLLRAFRESDVDEVFTLHSDAESNRFLASAQLHSKEAAHELLSLWLSDWAKHGVGYWMVERREQPGVAVGVGGIRHKQLEGRTVLNLAYRLSPHAHGAGYATEIARMALEMARQHIPEVPLVAIIHPENTASIRVAERLGLKLEREIPLEGVSNRLYVVG</sequence>
<gene>
    <name evidence="2" type="ORF">JY572_30735</name>
</gene>
<dbReference type="InterPro" id="IPR000182">
    <property type="entry name" value="GNAT_dom"/>
</dbReference>
<evidence type="ECO:0000313" key="2">
    <source>
        <dbReference type="EMBL" id="QSQ12695.1"/>
    </source>
</evidence>
<proteinExistence type="predicted"/>
<dbReference type="InterPro" id="IPR051531">
    <property type="entry name" value="N-acetyltransferase"/>
</dbReference>
<feature type="domain" description="N-acetyltransferase" evidence="1">
    <location>
        <begin position="16"/>
        <end position="174"/>
    </location>
</feature>
<dbReference type="Pfam" id="PF13302">
    <property type="entry name" value="Acetyltransf_3"/>
    <property type="match status" value="1"/>
</dbReference>
<dbReference type="EMBL" id="CP071091">
    <property type="protein sequence ID" value="QSQ12695.1"/>
    <property type="molecule type" value="Genomic_DNA"/>
</dbReference>
<dbReference type="SUPFAM" id="SSF55729">
    <property type="entry name" value="Acyl-CoA N-acyltransferases (Nat)"/>
    <property type="match status" value="1"/>
</dbReference>
<dbReference type="Gene3D" id="3.40.630.30">
    <property type="match status" value="1"/>
</dbReference>
<reference evidence="2 3" key="1">
    <citation type="submission" date="2021-02" db="EMBL/GenBank/DDBJ databases">
        <title>De Novo genome assembly of isolated myxobacteria.</title>
        <authorList>
            <person name="Stevens D.C."/>
        </authorList>
    </citation>
    <scope>NUCLEOTIDE SEQUENCE [LARGE SCALE GENOMIC DNA]</scope>
    <source>
        <strain evidence="2 3">SCHIC003</strain>
    </source>
</reference>
<dbReference type="PANTHER" id="PTHR43792:SF1">
    <property type="entry name" value="N-ACETYLTRANSFERASE DOMAIN-CONTAINING PROTEIN"/>
    <property type="match status" value="1"/>
</dbReference>
<name>A0ABX7N1V5_9BACT</name>
<organism evidence="2 3">
    <name type="scientific">Myxococcus landrumensis</name>
    <dbReference type="NCBI Taxonomy" id="2813577"/>
    <lineage>
        <taxon>Bacteria</taxon>
        <taxon>Pseudomonadati</taxon>
        <taxon>Myxococcota</taxon>
        <taxon>Myxococcia</taxon>
        <taxon>Myxococcales</taxon>
        <taxon>Cystobacterineae</taxon>
        <taxon>Myxococcaceae</taxon>
        <taxon>Myxococcus</taxon>
    </lineage>
</organism>
<evidence type="ECO:0000313" key="3">
    <source>
        <dbReference type="Proteomes" id="UP000663090"/>
    </source>
</evidence>
<dbReference type="Proteomes" id="UP000663090">
    <property type="component" value="Chromosome"/>
</dbReference>
<accession>A0ABX7N1V5</accession>
<protein>
    <submittedName>
        <fullName evidence="2">GNAT family N-acetyltransferase</fullName>
    </submittedName>
</protein>
<keyword evidence="3" id="KW-1185">Reference proteome</keyword>
<dbReference type="InterPro" id="IPR016181">
    <property type="entry name" value="Acyl_CoA_acyltransferase"/>
</dbReference>